<reference evidence="1" key="1">
    <citation type="journal article" date="2014" name="Front. Microbiol.">
        <title>High frequency of phylogenetically diverse reductive dehalogenase-homologous genes in deep subseafloor sedimentary metagenomes.</title>
        <authorList>
            <person name="Kawai M."/>
            <person name="Futagami T."/>
            <person name="Toyoda A."/>
            <person name="Takaki Y."/>
            <person name="Nishi S."/>
            <person name="Hori S."/>
            <person name="Arai W."/>
            <person name="Tsubouchi T."/>
            <person name="Morono Y."/>
            <person name="Uchiyama I."/>
            <person name="Ito T."/>
            <person name="Fujiyama A."/>
            <person name="Inagaki F."/>
            <person name="Takami H."/>
        </authorList>
    </citation>
    <scope>NUCLEOTIDE SEQUENCE</scope>
    <source>
        <strain evidence="1">Expedition CK06-06</strain>
    </source>
</reference>
<dbReference type="AlphaFoldDB" id="X0ZBJ5"/>
<sequence length="54" mass="5988">LTHVYMQFDYVGAINCLERGNGGYVGSITMNTDLNGELGMDDCEKMDFFDEAEG</sequence>
<dbReference type="EMBL" id="BART01004116">
    <property type="protein sequence ID" value="GAG66554.1"/>
    <property type="molecule type" value="Genomic_DNA"/>
</dbReference>
<gene>
    <name evidence="1" type="ORF">S01H4_10638</name>
</gene>
<accession>X0ZBJ5</accession>
<evidence type="ECO:0000313" key="1">
    <source>
        <dbReference type="EMBL" id="GAG66554.1"/>
    </source>
</evidence>
<organism evidence="1">
    <name type="scientific">marine sediment metagenome</name>
    <dbReference type="NCBI Taxonomy" id="412755"/>
    <lineage>
        <taxon>unclassified sequences</taxon>
        <taxon>metagenomes</taxon>
        <taxon>ecological metagenomes</taxon>
    </lineage>
</organism>
<protein>
    <submittedName>
        <fullName evidence="1">Uncharacterized protein</fullName>
    </submittedName>
</protein>
<feature type="non-terminal residue" evidence="1">
    <location>
        <position position="1"/>
    </location>
</feature>
<proteinExistence type="predicted"/>
<name>X0ZBJ5_9ZZZZ</name>
<comment type="caution">
    <text evidence="1">The sequence shown here is derived from an EMBL/GenBank/DDBJ whole genome shotgun (WGS) entry which is preliminary data.</text>
</comment>